<name>A0ABR3P4J5_9PEZI</name>
<feature type="compositionally biased region" description="Polar residues" evidence="2">
    <location>
        <begin position="338"/>
        <end position="350"/>
    </location>
</feature>
<feature type="compositionally biased region" description="Basic residues" evidence="2">
    <location>
        <begin position="1007"/>
        <end position="1022"/>
    </location>
</feature>
<evidence type="ECO:0000313" key="3">
    <source>
        <dbReference type="EMBL" id="KAL1297611.1"/>
    </source>
</evidence>
<feature type="compositionally biased region" description="Basic and acidic residues" evidence="2">
    <location>
        <begin position="249"/>
        <end position="269"/>
    </location>
</feature>
<feature type="region of interest" description="Disordered" evidence="2">
    <location>
        <begin position="796"/>
        <end position="818"/>
    </location>
</feature>
<feature type="compositionally biased region" description="Pro residues" evidence="2">
    <location>
        <begin position="147"/>
        <end position="162"/>
    </location>
</feature>
<feature type="compositionally biased region" description="Acidic residues" evidence="2">
    <location>
        <begin position="66"/>
        <end position="88"/>
    </location>
</feature>
<feature type="region of interest" description="Disordered" evidence="2">
    <location>
        <begin position="141"/>
        <end position="201"/>
    </location>
</feature>
<feature type="compositionally biased region" description="Polar residues" evidence="2">
    <location>
        <begin position="270"/>
        <end position="289"/>
    </location>
</feature>
<protein>
    <submittedName>
        <fullName evidence="3">Uncharacterized protein</fullName>
    </submittedName>
</protein>
<feature type="compositionally biased region" description="Low complexity" evidence="2">
    <location>
        <begin position="996"/>
        <end position="1005"/>
    </location>
</feature>
<feature type="region of interest" description="Disordered" evidence="2">
    <location>
        <begin position="841"/>
        <end position="871"/>
    </location>
</feature>
<feature type="compositionally biased region" description="Low complexity" evidence="2">
    <location>
        <begin position="48"/>
        <end position="59"/>
    </location>
</feature>
<feature type="compositionally biased region" description="Polar residues" evidence="2">
    <location>
        <begin position="479"/>
        <end position="507"/>
    </location>
</feature>
<feature type="compositionally biased region" description="Basic and acidic residues" evidence="2">
    <location>
        <begin position="556"/>
        <end position="571"/>
    </location>
</feature>
<evidence type="ECO:0000313" key="4">
    <source>
        <dbReference type="Proteomes" id="UP001562354"/>
    </source>
</evidence>
<keyword evidence="4" id="KW-1185">Reference proteome</keyword>
<feature type="region of interest" description="Disordered" evidence="2">
    <location>
        <begin position="328"/>
        <end position="356"/>
    </location>
</feature>
<evidence type="ECO:0000256" key="2">
    <source>
        <dbReference type="SAM" id="MobiDB-lite"/>
    </source>
</evidence>
<dbReference type="EMBL" id="JBFMKM010000014">
    <property type="protein sequence ID" value="KAL1297611.1"/>
    <property type="molecule type" value="Genomic_DNA"/>
</dbReference>
<feature type="region of interest" description="Disordered" evidence="2">
    <location>
        <begin position="416"/>
        <end position="520"/>
    </location>
</feature>
<feature type="compositionally biased region" description="Low complexity" evidence="2">
    <location>
        <begin position="418"/>
        <end position="429"/>
    </location>
</feature>
<accession>A0ABR3P4J5</accession>
<organism evidence="3 4">
    <name type="scientific">Neodothiora populina</name>
    <dbReference type="NCBI Taxonomy" id="2781224"/>
    <lineage>
        <taxon>Eukaryota</taxon>
        <taxon>Fungi</taxon>
        <taxon>Dikarya</taxon>
        <taxon>Ascomycota</taxon>
        <taxon>Pezizomycotina</taxon>
        <taxon>Dothideomycetes</taxon>
        <taxon>Dothideomycetidae</taxon>
        <taxon>Dothideales</taxon>
        <taxon>Dothioraceae</taxon>
        <taxon>Neodothiora</taxon>
    </lineage>
</organism>
<dbReference type="Proteomes" id="UP001562354">
    <property type="component" value="Unassembled WGS sequence"/>
</dbReference>
<reference evidence="3 4" key="1">
    <citation type="submission" date="2024-07" db="EMBL/GenBank/DDBJ databases">
        <title>Draft sequence of the Neodothiora populina.</title>
        <authorList>
            <person name="Drown D.D."/>
            <person name="Schuette U.S."/>
            <person name="Buechlein A.B."/>
            <person name="Rusch D.R."/>
            <person name="Winton L.W."/>
            <person name="Adams G.A."/>
        </authorList>
    </citation>
    <scope>NUCLEOTIDE SEQUENCE [LARGE SCALE GENOMIC DNA]</scope>
    <source>
        <strain evidence="3 4">CPC 39397</strain>
    </source>
</reference>
<proteinExistence type="predicted"/>
<feature type="region of interest" description="Disordered" evidence="2">
    <location>
        <begin position="31"/>
        <end position="127"/>
    </location>
</feature>
<evidence type="ECO:0000256" key="1">
    <source>
        <dbReference type="SAM" id="Coils"/>
    </source>
</evidence>
<feature type="region of interest" description="Disordered" evidence="2">
    <location>
        <begin position="961"/>
        <end position="1029"/>
    </location>
</feature>
<dbReference type="RefSeq" id="XP_069197293.1">
    <property type="nucleotide sequence ID" value="XM_069346083.1"/>
</dbReference>
<feature type="compositionally biased region" description="Basic residues" evidence="2">
    <location>
        <begin position="430"/>
        <end position="442"/>
    </location>
</feature>
<comment type="caution">
    <text evidence="3">The sequence shown here is derived from an EMBL/GenBank/DDBJ whole genome shotgun (WGS) entry which is preliminary data.</text>
</comment>
<keyword evidence="1" id="KW-0175">Coiled coil</keyword>
<feature type="region of interest" description="Disordered" evidence="2">
    <location>
        <begin position="220"/>
        <end position="296"/>
    </location>
</feature>
<sequence>MPDRQYDDAFALLEKSFNNSSFMRAYQSLPFKQKEERNPIRPVMNDFTSSSTVTTITTSHQRGGGTDEEDEDEDEDEVNDDDAADDSASDGSLHEGYGNKAHMPISLNHKIATLPPTPPTQMPEHSAAGMVHVGPLPAQNSRLSTPVYPPCPLTPDLTPPSNRPEMLNVPRPPMPQFSSSRTESFVTAREDPSLCSTQSSQISLPLAENAADRNWLDASRSLRSESPRPPGSSSTCDEKSTGSSADDDTPTRRTSHETLRPRKSEDLSTPRKSLNGSGSTADVSPTRNVTVRKQRSKSLLESHAIDMQVRLNGEPLDQAPANLVKQGQTISREHDGQNYKTRGSLDSSSTSDKDEHTWHTAINDMLYKAIRDEKSKRLSGISQTSTTVEAVVIPGPRPKKRILRHAGKNLALRDDISSSRSSLESTVSRSHSHSLRHKKAKLPSRLEALDDTVRSVSNPEAKLPDKIQHHLHHTRPSGHLSQNEYETANNTTSQNLSHRKQATTANTHAAPEPLMRGPSHRLRHASAPLSVDSYEHAARPAALSLPYGSKSSARTLETRDSLAPPSDRRSASLDNASTGGNVAGPLSDVAKDLCRPNLYDQMPISPRISIDQSHANARHLHASKTPGALSQVSDRTDAIDISEAQAVNLYPHGNDSLLLVQHPSRRHNAESLANSRLPSAIDEISTPTESDSSSAELVGPLLSIFPASTLRPITPLAHLESKHNTTSDSPLLNPRPAPMPPVVVIPPTPVPDLEAQANATIETERPERPGAPQRRGSLVQRARRYSESFMQPFLPLRITESRRSTSSQRPVSEHDRNHTLHPFWRPRAFWDDLESDDSELGDYESYLDPDPEHDRLPPGGDTSDVASLKRKQMGIKWPRKMSVRMPGFSGSGGFLVGNTLGIDRHGTNNRRHYIDLRARGRREGIDEDSSLAKQKRSHSTPATTFVLPFFASSSPQMPAYGLTSPIKGNTAKRSASPAAPAPHVPRERHSSKLKSKSSTESLSHRNGTLRKRPSQRSLRRQSRGGVMGYKIPGLGLQVQALSVREIQDRLENRRVEREETRREARRKELRGLISKPALIEH</sequence>
<feature type="coiled-coil region" evidence="1">
    <location>
        <begin position="1043"/>
        <end position="1070"/>
    </location>
</feature>
<feature type="compositionally biased region" description="Polar residues" evidence="2">
    <location>
        <begin position="176"/>
        <end position="185"/>
    </location>
</feature>
<gene>
    <name evidence="3" type="ORF">AAFC00_006172</name>
</gene>
<feature type="region of interest" description="Disordered" evidence="2">
    <location>
        <begin position="545"/>
        <end position="586"/>
    </location>
</feature>
<dbReference type="GeneID" id="95979871"/>